<feature type="transmembrane region" description="Helical" evidence="10">
    <location>
        <begin position="133"/>
        <end position="152"/>
    </location>
</feature>
<evidence type="ECO:0000256" key="9">
    <source>
        <dbReference type="ARBA" id="ARBA00023136"/>
    </source>
</evidence>
<evidence type="ECO:0000256" key="3">
    <source>
        <dbReference type="ARBA" id="ARBA00022528"/>
    </source>
</evidence>
<evidence type="ECO:0000256" key="7">
    <source>
        <dbReference type="ARBA" id="ARBA00022946"/>
    </source>
</evidence>
<evidence type="ECO:0000256" key="8">
    <source>
        <dbReference type="ARBA" id="ARBA00022989"/>
    </source>
</evidence>
<reference evidence="12" key="1">
    <citation type="submission" date="2023-07" db="EMBL/GenBank/DDBJ databases">
        <title>draft genome sequence of fig (Ficus carica).</title>
        <authorList>
            <person name="Takahashi T."/>
            <person name="Nishimura K."/>
        </authorList>
    </citation>
    <scope>NUCLEOTIDE SEQUENCE</scope>
</reference>
<sequence>MPLGLNGTQGRFSESLSYGQHYERHSVQASDQDEAASFEPAVLSKVSRFGSAFYKFLRPYGLIQASISAVCLFARVLVENPRLFKWSLLLKAFTGLIAIVLSRAYFIGINQIYDADIDRVNKPNLPIPSGDISVKQAWFFVIFDLLAGLSILRLMNADLITTSLYCLGLFFATFYSVPPIRFKRSSFATSIGLPLTTGVIHNVGILYATIASLGLQFSWSPSIVFIVTFATLFFVTVSIAKDLTDVEGDMKHNIRTFPAIFGPRNSAFICTGLLLVNYIGAIVAAIYMPQKIRADRQSSFISSSKAFKRHILVPVHAVCALWLLSQTRKLDKENYSQEASANFNESLWKLLNLEFLLFPFI</sequence>
<evidence type="ECO:0000256" key="5">
    <source>
        <dbReference type="ARBA" id="ARBA00022679"/>
    </source>
</evidence>
<evidence type="ECO:0000256" key="6">
    <source>
        <dbReference type="ARBA" id="ARBA00022692"/>
    </source>
</evidence>
<evidence type="ECO:0000313" key="11">
    <source>
        <dbReference type="EMBL" id="GMN31195.1"/>
    </source>
</evidence>
<evidence type="ECO:0000256" key="10">
    <source>
        <dbReference type="SAM" id="Phobius"/>
    </source>
</evidence>
<keyword evidence="13" id="KW-1185">Reference proteome</keyword>
<dbReference type="PANTHER" id="PTHR43009:SF10">
    <property type="entry name" value="HOMOGENTISATE SOLANESYLTRANSFERASE, CHLOROPLASTIC"/>
    <property type="match status" value="1"/>
</dbReference>
<dbReference type="EMBL" id="BTGU01003368">
    <property type="protein sequence ID" value="GMN31211.1"/>
    <property type="molecule type" value="Genomic_DNA"/>
</dbReference>
<comment type="subcellular location">
    <subcellularLocation>
        <location evidence="1">Plastid</location>
        <location evidence="1">Chloroplast membrane</location>
        <topology evidence="1">Multi-pass membrane protein</topology>
    </subcellularLocation>
</comment>
<accession>A0AA88CUW9</accession>
<feature type="transmembrane region" description="Helical" evidence="10">
    <location>
        <begin position="189"/>
        <end position="210"/>
    </location>
</feature>
<evidence type="ECO:0008006" key="14">
    <source>
        <dbReference type="Google" id="ProtNLM"/>
    </source>
</evidence>
<feature type="transmembrane region" description="Helical" evidence="10">
    <location>
        <begin position="266"/>
        <end position="287"/>
    </location>
</feature>
<keyword evidence="5" id="KW-0808">Transferase</keyword>
<keyword evidence="4" id="KW-0934">Plastid</keyword>
<protein>
    <recommendedName>
        <fullName evidence="14">Prenyltransferase</fullName>
    </recommendedName>
</protein>
<evidence type="ECO:0000256" key="4">
    <source>
        <dbReference type="ARBA" id="ARBA00022640"/>
    </source>
</evidence>
<dbReference type="GO" id="GO:0016765">
    <property type="term" value="F:transferase activity, transferring alkyl or aryl (other than methyl) groups"/>
    <property type="evidence" value="ECO:0007669"/>
    <property type="project" value="InterPro"/>
</dbReference>
<dbReference type="InterPro" id="IPR044878">
    <property type="entry name" value="UbiA_sf"/>
</dbReference>
<feature type="transmembrane region" description="Helical" evidence="10">
    <location>
        <begin position="159"/>
        <end position="177"/>
    </location>
</feature>
<evidence type="ECO:0000313" key="12">
    <source>
        <dbReference type="EMBL" id="GMN31211.1"/>
    </source>
</evidence>
<gene>
    <name evidence="11" type="ORF">TIFTF001_044556</name>
    <name evidence="12" type="ORF">TIFTF001_044557</name>
</gene>
<comment type="caution">
    <text evidence="12">The sequence shown here is derived from an EMBL/GenBank/DDBJ whole genome shotgun (WGS) entry which is preliminary data.</text>
</comment>
<feature type="transmembrane region" description="Helical" evidence="10">
    <location>
        <begin position="60"/>
        <end position="78"/>
    </location>
</feature>
<keyword evidence="9 10" id="KW-0472">Membrane</keyword>
<comment type="similarity">
    <text evidence="2">Belongs to the UbiA prenyltransferase family.</text>
</comment>
<dbReference type="PANTHER" id="PTHR43009">
    <property type="entry name" value="HOMOGENTISATE SOLANESYLTRANSFERASE, CHLOROPLASTIC"/>
    <property type="match status" value="1"/>
</dbReference>
<feature type="transmembrane region" description="Helical" evidence="10">
    <location>
        <begin position="222"/>
        <end position="240"/>
    </location>
</feature>
<keyword evidence="6 10" id="KW-0812">Transmembrane</keyword>
<keyword evidence="7" id="KW-0809">Transit peptide</keyword>
<proteinExistence type="inferred from homology"/>
<organism evidence="12 13">
    <name type="scientific">Ficus carica</name>
    <name type="common">Common fig</name>
    <dbReference type="NCBI Taxonomy" id="3494"/>
    <lineage>
        <taxon>Eukaryota</taxon>
        <taxon>Viridiplantae</taxon>
        <taxon>Streptophyta</taxon>
        <taxon>Embryophyta</taxon>
        <taxon>Tracheophyta</taxon>
        <taxon>Spermatophyta</taxon>
        <taxon>Magnoliopsida</taxon>
        <taxon>eudicotyledons</taxon>
        <taxon>Gunneridae</taxon>
        <taxon>Pentapetalae</taxon>
        <taxon>rosids</taxon>
        <taxon>fabids</taxon>
        <taxon>Rosales</taxon>
        <taxon>Moraceae</taxon>
        <taxon>Ficeae</taxon>
        <taxon>Ficus</taxon>
    </lineage>
</organism>
<keyword evidence="8 10" id="KW-1133">Transmembrane helix</keyword>
<evidence type="ECO:0000256" key="1">
    <source>
        <dbReference type="ARBA" id="ARBA00004508"/>
    </source>
</evidence>
<evidence type="ECO:0000313" key="13">
    <source>
        <dbReference type="Proteomes" id="UP001187192"/>
    </source>
</evidence>
<dbReference type="AlphaFoldDB" id="A0AA88CUW9"/>
<dbReference type="InterPro" id="IPR000537">
    <property type="entry name" value="UbiA_prenyltransferase"/>
</dbReference>
<dbReference type="GO" id="GO:0031969">
    <property type="term" value="C:chloroplast membrane"/>
    <property type="evidence" value="ECO:0007669"/>
    <property type="project" value="UniProtKB-SubCell"/>
</dbReference>
<dbReference type="Gene3D" id="1.20.120.1780">
    <property type="entry name" value="UbiA prenyltransferase"/>
    <property type="match status" value="1"/>
</dbReference>
<keyword evidence="3" id="KW-0150">Chloroplast</keyword>
<dbReference type="EMBL" id="BTGU01003367">
    <property type="protein sequence ID" value="GMN31195.1"/>
    <property type="molecule type" value="Genomic_DNA"/>
</dbReference>
<evidence type="ECO:0000256" key="2">
    <source>
        <dbReference type="ARBA" id="ARBA00005985"/>
    </source>
</evidence>
<dbReference type="Gene3D" id="1.10.357.140">
    <property type="entry name" value="UbiA prenyltransferase"/>
    <property type="match status" value="1"/>
</dbReference>
<feature type="transmembrane region" description="Helical" evidence="10">
    <location>
        <begin position="90"/>
        <end position="113"/>
    </location>
</feature>
<dbReference type="Proteomes" id="UP001187192">
    <property type="component" value="Unassembled WGS sequence"/>
</dbReference>
<dbReference type="Pfam" id="PF01040">
    <property type="entry name" value="UbiA"/>
    <property type="match status" value="1"/>
</dbReference>
<name>A0AA88CUW9_FICCA</name>